<keyword evidence="2 3" id="KW-0732">Signal</keyword>
<evidence type="ECO:0000313" key="5">
    <source>
        <dbReference type="EMBL" id="RAR75949.1"/>
    </source>
</evidence>
<dbReference type="EMBL" id="QLTA01000059">
    <property type="protein sequence ID" value="RAR75949.1"/>
    <property type="molecule type" value="Genomic_DNA"/>
</dbReference>
<evidence type="ECO:0000256" key="1">
    <source>
        <dbReference type="ARBA" id="ARBA00004196"/>
    </source>
</evidence>
<gene>
    <name evidence="5" type="ORF">AX018_105922</name>
</gene>
<accession>A0A328YQ40</accession>
<evidence type="ECO:0000313" key="6">
    <source>
        <dbReference type="Proteomes" id="UP000248856"/>
    </source>
</evidence>
<organism evidence="5 6">
    <name type="scientific">Paracidovorax anthurii</name>
    <dbReference type="NCBI Taxonomy" id="78229"/>
    <lineage>
        <taxon>Bacteria</taxon>
        <taxon>Pseudomonadati</taxon>
        <taxon>Pseudomonadota</taxon>
        <taxon>Betaproteobacteria</taxon>
        <taxon>Burkholderiales</taxon>
        <taxon>Comamonadaceae</taxon>
        <taxon>Paracidovorax</taxon>
    </lineage>
</organism>
<dbReference type="InterPro" id="IPR034984">
    <property type="entry name" value="Imelysin-like_IPPA"/>
</dbReference>
<dbReference type="GO" id="GO:0030313">
    <property type="term" value="C:cell envelope"/>
    <property type="evidence" value="ECO:0007669"/>
    <property type="project" value="UniProtKB-SubCell"/>
</dbReference>
<reference evidence="5 6" key="1">
    <citation type="submission" date="2018-06" db="EMBL/GenBank/DDBJ databases">
        <title>Genomic Encyclopedia of Archaeal and Bacterial Type Strains, Phase II (KMG-II): from individual species to whole genera.</title>
        <authorList>
            <person name="Goeker M."/>
        </authorList>
    </citation>
    <scope>NUCLEOTIDE SEQUENCE [LARGE SCALE GENOMIC DNA]</scope>
    <source>
        <strain evidence="5 6">CFPB 3232</strain>
    </source>
</reference>
<evidence type="ECO:0000259" key="4">
    <source>
        <dbReference type="Pfam" id="PF09375"/>
    </source>
</evidence>
<proteinExistence type="predicted"/>
<evidence type="ECO:0000256" key="3">
    <source>
        <dbReference type="SAM" id="SignalP"/>
    </source>
</evidence>
<comment type="subcellular location">
    <subcellularLocation>
        <location evidence="1">Cell envelope</location>
    </subcellularLocation>
</comment>
<dbReference type="CDD" id="cd14659">
    <property type="entry name" value="Imelysin-like_IPPA"/>
    <property type="match status" value="1"/>
</dbReference>
<dbReference type="RefSeq" id="WP_111881492.1">
    <property type="nucleotide sequence ID" value="NZ_QLTA01000059.1"/>
</dbReference>
<dbReference type="InterPro" id="IPR018976">
    <property type="entry name" value="Imelysin-like"/>
</dbReference>
<evidence type="ECO:0000256" key="2">
    <source>
        <dbReference type="ARBA" id="ARBA00022729"/>
    </source>
</evidence>
<dbReference type="Gene3D" id="1.20.1420.20">
    <property type="entry name" value="M75 peptidase, HXXE motif"/>
    <property type="match status" value="1"/>
</dbReference>
<keyword evidence="6" id="KW-1185">Reference proteome</keyword>
<feature type="chain" id="PRO_5016352928" description="Imelysin-like domain-containing protein" evidence="3">
    <location>
        <begin position="41"/>
        <end position="392"/>
    </location>
</feature>
<sequence length="392" mass="41484">MTHHLPQSPLARPLRASRALAGLAALAALSLAAGALPAHAQAQARPAAAAPAAPLPAWQHDAVPFYDTTHALQSLYAHWALPRAREFAAAAQALPPALRTLCEAPAPGDAALEPARDAWRAAMLAWERLGAVAVGPVIARRTQRQIDFAPARPQLIERAIKAQPQGAKAFERIGTPAKGLPALEWLLWTQPAAPRGPACAYAVEVALDVEREAQALQAAFAEAATTDWGAEDQQERSTQAMGEFINQWVGGIERLRWAHMEKPLRAAQGTRAPDYPRAASGLTAAAWMAEWHTLRGLTVQAEGTPLAAPGQGLVPLETYLRGRGLNPLADQLRATALRIDAAMAAVEKAGPDKGAAQVRQASRDLATLKRLAEAEVAPALQVSIGFSDADGD</sequence>
<dbReference type="Pfam" id="PF09375">
    <property type="entry name" value="Peptidase_M75"/>
    <property type="match status" value="1"/>
</dbReference>
<name>A0A328YQ40_9BURK</name>
<dbReference type="OrthoDB" id="8591749at2"/>
<dbReference type="InterPro" id="IPR038352">
    <property type="entry name" value="Imelysin_sf"/>
</dbReference>
<feature type="domain" description="Imelysin-like" evidence="4">
    <location>
        <begin position="80"/>
        <end position="367"/>
    </location>
</feature>
<dbReference type="Proteomes" id="UP000248856">
    <property type="component" value="Unassembled WGS sequence"/>
</dbReference>
<comment type="caution">
    <text evidence="5">The sequence shown here is derived from an EMBL/GenBank/DDBJ whole genome shotgun (WGS) entry which is preliminary data.</text>
</comment>
<protein>
    <recommendedName>
        <fullName evidence="4">Imelysin-like domain-containing protein</fullName>
    </recommendedName>
</protein>
<dbReference type="AlphaFoldDB" id="A0A328YQ40"/>
<feature type="signal peptide" evidence="3">
    <location>
        <begin position="1"/>
        <end position="40"/>
    </location>
</feature>